<feature type="domain" description="3-hydroxyacyl-CoA dehydrogenase NAD binding" evidence="5">
    <location>
        <begin position="5"/>
        <end position="144"/>
    </location>
</feature>
<gene>
    <name evidence="6" type="ORF">K2F26_13105</name>
</gene>
<dbReference type="SUPFAM" id="SSF48179">
    <property type="entry name" value="6-phosphogluconate dehydrogenase C-terminal domain-like"/>
    <property type="match status" value="1"/>
</dbReference>
<reference evidence="6 7" key="1">
    <citation type="journal article" date="2022" name="J. Am. Chem. Soc.">
        <title>Biosynthesis of Guanitoxin Enables Global Environmental Detection in Freshwater Cyanobacteria.</title>
        <authorList>
            <person name="Lima S.T."/>
            <person name="Fallon T.R."/>
            <person name="Cordoza J.L."/>
            <person name="Chekan J.R."/>
            <person name="Delbaje E."/>
            <person name="Hopiavuori A.R."/>
            <person name="Alvarenga D.O."/>
            <person name="Wood S.M."/>
            <person name="Luhavaya H."/>
            <person name="Baumgartner J.T."/>
            <person name="Dorr F.A."/>
            <person name="Etchegaray A."/>
            <person name="Pinto E."/>
            <person name="McKinnie S.M.K."/>
            <person name="Fiore M.F."/>
            <person name="Moore B.S."/>
        </authorList>
    </citation>
    <scope>NUCLEOTIDE SEQUENCE [LARGE SCALE GENOMIC DNA]</scope>
    <source>
        <strain evidence="6 7">ITEP-024</strain>
    </source>
</reference>
<evidence type="ECO:0000256" key="2">
    <source>
        <dbReference type="ARBA" id="ARBA00009463"/>
    </source>
</evidence>
<dbReference type="InterPro" id="IPR036291">
    <property type="entry name" value="NAD(P)-bd_dom_sf"/>
</dbReference>
<dbReference type="PANTHER" id="PTHR48075:SF5">
    <property type="entry name" value="3-HYDROXYBUTYRYL-COA DEHYDROGENASE"/>
    <property type="match status" value="1"/>
</dbReference>
<dbReference type="EMBL" id="CP080598">
    <property type="protein sequence ID" value="QYX29917.1"/>
    <property type="molecule type" value="Genomic_DNA"/>
</dbReference>
<keyword evidence="7" id="KW-1185">Reference proteome</keyword>
<protein>
    <recommendedName>
        <fullName evidence="8">3-hydroxyacyl-CoA dehydrogenase</fullName>
    </recommendedName>
</protein>
<evidence type="ECO:0000256" key="1">
    <source>
        <dbReference type="ARBA" id="ARBA00005086"/>
    </source>
</evidence>
<evidence type="ECO:0000313" key="6">
    <source>
        <dbReference type="EMBL" id="QYX29917.1"/>
    </source>
</evidence>
<dbReference type="Pfam" id="PF00725">
    <property type="entry name" value="3HCDH"/>
    <property type="match status" value="1"/>
</dbReference>
<accession>A0ABX8WU63</accession>
<evidence type="ECO:0000313" key="7">
    <source>
        <dbReference type="Proteomes" id="UP000826540"/>
    </source>
</evidence>
<comment type="similarity">
    <text evidence="2">Belongs to the 3-hydroxyacyl-CoA dehydrogenase family.</text>
</comment>
<comment type="pathway">
    <text evidence="1">Lipid metabolism; butanoate metabolism.</text>
</comment>
<keyword evidence="3" id="KW-0560">Oxidoreductase</keyword>
<dbReference type="Gene3D" id="3.40.50.720">
    <property type="entry name" value="NAD(P)-binding Rossmann-like Domain"/>
    <property type="match status" value="1"/>
</dbReference>
<evidence type="ECO:0000259" key="4">
    <source>
        <dbReference type="Pfam" id="PF00725"/>
    </source>
</evidence>
<name>A0ABX8WU63_9CYAN</name>
<organism evidence="6 7">
    <name type="scientific">Sphaerospermopsis torques-reginae ITEP-024</name>
    <dbReference type="NCBI Taxonomy" id="984208"/>
    <lineage>
        <taxon>Bacteria</taxon>
        <taxon>Bacillati</taxon>
        <taxon>Cyanobacteriota</taxon>
        <taxon>Cyanophyceae</taxon>
        <taxon>Nostocales</taxon>
        <taxon>Aphanizomenonaceae</taxon>
        <taxon>Sphaerospermopsis</taxon>
        <taxon>Sphaerospermopsis torques-reginae</taxon>
    </lineage>
</organism>
<dbReference type="SUPFAM" id="SSF51735">
    <property type="entry name" value="NAD(P)-binding Rossmann-fold domains"/>
    <property type="match status" value="1"/>
</dbReference>
<dbReference type="RefSeq" id="WP_220608183.1">
    <property type="nucleotide sequence ID" value="NZ_CP080598.1"/>
</dbReference>
<evidence type="ECO:0000259" key="5">
    <source>
        <dbReference type="Pfam" id="PF02737"/>
    </source>
</evidence>
<evidence type="ECO:0008006" key="8">
    <source>
        <dbReference type="Google" id="ProtNLM"/>
    </source>
</evidence>
<dbReference type="InterPro" id="IPR006108">
    <property type="entry name" value="3HC_DH_C"/>
</dbReference>
<dbReference type="Pfam" id="PF02737">
    <property type="entry name" value="3HCDH_N"/>
    <property type="match status" value="1"/>
</dbReference>
<dbReference type="InterPro" id="IPR006176">
    <property type="entry name" value="3-OHacyl-CoA_DH_NAD-bd"/>
</dbReference>
<dbReference type="InterPro" id="IPR013328">
    <property type="entry name" value="6PGD_dom2"/>
</dbReference>
<dbReference type="Proteomes" id="UP000826540">
    <property type="component" value="Chromosome"/>
</dbReference>
<dbReference type="PANTHER" id="PTHR48075">
    <property type="entry name" value="3-HYDROXYACYL-COA DEHYDROGENASE FAMILY PROTEIN"/>
    <property type="match status" value="1"/>
</dbReference>
<evidence type="ECO:0000256" key="3">
    <source>
        <dbReference type="ARBA" id="ARBA00023002"/>
    </source>
</evidence>
<dbReference type="Gene3D" id="1.10.1040.10">
    <property type="entry name" value="N-(1-d-carboxylethyl)-l-norvaline Dehydrogenase, domain 2"/>
    <property type="match status" value="1"/>
</dbReference>
<feature type="domain" description="3-hydroxyacyl-CoA dehydrogenase C-terminal" evidence="4">
    <location>
        <begin position="170"/>
        <end position="263"/>
    </location>
</feature>
<dbReference type="InterPro" id="IPR008927">
    <property type="entry name" value="6-PGluconate_DH-like_C_sf"/>
</dbReference>
<sequence length="268" mass="30391">MEDINLLGFGVMGQQIAALFVMLGYKTRIYSRSVSPASADKYIRLETRKLKRVIDFSGNGEFSVFNDVSLMPPAITYDILPEDINVKKNVLSSLTYNPNNYLFLTNSSSFKPSEVYENAVGMHFFNPIFILQIVELCVTTATNSPELGFLTKRLKVEASFDIVYVKDNPGYIGNSLLFAEISNAFKLVEHYGYKPDAIDLVMRRMGRTYNLFDIVDLIGIDTTLSIFHNLYRNDNSIYVPRSLEKAINCSAFGRKNQTSIRDYLDLPC</sequence>
<proteinExistence type="inferred from homology"/>